<gene>
    <name evidence="1" type="ORF">DFR48_101178</name>
</gene>
<dbReference type="AlphaFoldDB" id="A0A6I7HTE2"/>
<name>A0A6I7HTE2_9HYPH</name>
<evidence type="ECO:0000313" key="2">
    <source>
        <dbReference type="Proteomes" id="UP000252582"/>
    </source>
</evidence>
<keyword evidence="2" id="KW-1185">Reference proteome</keyword>
<comment type="caution">
    <text evidence="1">The sequence shown here is derived from an EMBL/GenBank/DDBJ whole genome shotgun (WGS) entry which is preliminary data.</text>
</comment>
<dbReference type="Proteomes" id="UP000252582">
    <property type="component" value="Unassembled WGS sequence"/>
</dbReference>
<dbReference type="EMBL" id="QPIX01000001">
    <property type="protein sequence ID" value="RCW28169.1"/>
    <property type="molecule type" value="Genomic_DNA"/>
</dbReference>
<evidence type="ECO:0000313" key="1">
    <source>
        <dbReference type="EMBL" id="RCW28169.1"/>
    </source>
</evidence>
<sequence>MWSSCVPSLPGERTVVKQRRAAAFSARWKAAAVAVAINHFGTDTEAEIEADVS</sequence>
<reference evidence="1 2" key="1">
    <citation type="submission" date="2018-07" db="EMBL/GenBank/DDBJ databases">
        <title>Genomic Encyclopedia of Type Strains, Phase IV (KMG-IV): sequencing the most valuable type-strain genomes for metagenomic binning, comparative biology and taxonomic classification.</title>
        <authorList>
            <person name="Goeker M."/>
        </authorList>
    </citation>
    <scope>NUCLEOTIDE SEQUENCE [LARGE SCALE GENOMIC DNA]</scope>
    <source>
        <strain evidence="1 2">DSM 25528</strain>
    </source>
</reference>
<proteinExistence type="predicted"/>
<organism evidence="1 2">
    <name type="scientific">Ciceribacter lividus</name>
    <dbReference type="NCBI Taxonomy" id="1197950"/>
    <lineage>
        <taxon>Bacteria</taxon>
        <taxon>Pseudomonadati</taxon>
        <taxon>Pseudomonadota</taxon>
        <taxon>Alphaproteobacteria</taxon>
        <taxon>Hyphomicrobiales</taxon>
        <taxon>Rhizobiaceae</taxon>
        <taxon>Ciceribacter</taxon>
    </lineage>
</organism>
<protein>
    <submittedName>
        <fullName evidence="1">Uncharacterized protein</fullName>
    </submittedName>
</protein>
<accession>A0A6I7HTE2</accession>